<dbReference type="InterPro" id="IPR007848">
    <property type="entry name" value="Small_mtfrase_dom"/>
</dbReference>
<dbReference type="SUPFAM" id="SSF53335">
    <property type="entry name" value="S-adenosyl-L-methionine-dependent methyltransferases"/>
    <property type="match status" value="1"/>
</dbReference>
<evidence type="ECO:0000313" key="1">
    <source>
        <dbReference type="EMBL" id="URZ13044.1"/>
    </source>
</evidence>
<reference evidence="1 2" key="1">
    <citation type="submission" date="2022-04" db="EMBL/GenBank/DDBJ databases">
        <title>Genome sequence of C. roseum typestrain.</title>
        <authorList>
            <person name="Poehlein A."/>
            <person name="Schoch T."/>
            <person name="Duerre P."/>
            <person name="Daniel R."/>
        </authorList>
    </citation>
    <scope>NUCLEOTIDE SEQUENCE [LARGE SCALE GENOMIC DNA]</scope>
    <source>
        <strain evidence="1 2">DSM 7320</strain>
    </source>
</reference>
<keyword evidence="1" id="KW-0808">Transferase</keyword>
<dbReference type="InterPro" id="IPR050320">
    <property type="entry name" value="N5-glutamine_MTase"/>
</dbReference>
<dbReference type="GO" id="GO:0102559">
    <property type="term" value="F:peptide chain release factor N(5)-glutamine methyltransferase activity"/>
    <property type="evidence" value="ECO:0007669"/>
    <property type="project" value="UniProtKB-EC"/>
</dbReference>
<dbReference type="Gene3D" id="3.40.50.150">
    <property type="entry name" value="Vaccinia Virus protein VP39"/>
    <property type="match status" value="1"/>
</dbReference>
<accession>A0A1S8LSG9</accession>
<dbReference type="AlphaFoldDB" id="A0A1S8LSG9"/>
<dbReference type="EMBL" id="CP096983">
    <property type="protein sequence ID" value="URZ13044.1"/>
    <property type="molecule type" value="Genomic_DNA"/>
</dbReference>
<name>A0A1S8LSG9_9CLOT</name>
<dbReference type="PANTHER" id="PTHR18895:SF74">
    <property type="entry name" value="MTRF1L RELEASE FACTOR GLUTAMINE METHYLTRANSFERASE"/>
    <property type="match status" value="1"/>
</dbReference>
<dbReference type="InterPro" id="IPR029063">
    <property type="entry name" value="SAM-dependent_MTases_sf"/>
</dbReference>
<keyword evidence="1" id="KW-0489">Methyltransferase</keyword>
<dbReference type="KEGG" id="crw:CROST_037940"/>
<dbReference type="Proteomes" id="UP000190951">
    <property type="component" value="Chromosome"/>
</dbReference>
<sequence>MISYDKHDLIKKFKMFLDKFDYDLIYQLLSGDINYFYNPWQTYDYIVEKLYNIEPEKRVVYKLLLLGDKVKKDDAISAMGNEIINILLELNIVEEDCDYLKSKGYSLISYCDYYFLVGTPYFYSNCKEKDPAVYIGADTYKLAKMHLSKKVGNVLDLCTGSGIQIVLAARNAVKGIGIELNPEAYPVTKFNILLNGLEDKIEIRNGDLYNPVKDLKFDVITSNPPFIPVPKDINYSLAGDGGEDGLDIVTRIVNGYKEHLNVGGYGLMIGEAIGDENGAFMSEVLQKILGNKFSGKLFLVNRITIEEQAKNVSGLTNIIKTKYEGKANEIYEKWMQMYKKLGATYYYSFELKVKKISENEKPKFEVITTFPKWTSKDKPLICKEYNVEDSENDDVYLIKVDGKIVSVLDKEATKLIPYMDGKTEISDMVNKINELDKENLVNKEIYFSKQRDIIEVCDVLEKCGVVERV</sequence>
<dbReference type="EC" id="2.1.1.297" evidence="1"/>
<gene>
    <name evidence="1" type="primary">prmC_2</name>
    <name evidence="1" type="ORF">CROST_037940</name>
</gene>
<dbReference type="CDD" id="cd02440">
    <property type="entry name" value="AdoMet_MTases"/>
    <property type="match status" value="1"/>
</dbReference>
<dbReference type="PANTHER" id="PTHR18895">
    <property type="entry name" value="HEMK METHYLTRANSFERASE"/>
    <property type="match status" value="1"/>
</dbReference>
<dbReference type="RefSeq" id="WP_077835309.1">
    <property type="nucleotide sequence ID" value="NZ_CP096983.1"/>
</dbReference>
<keyword evidence="2" id="KW-1185">Reference proteome</keyword>
<protein>
    <submittedName>
        <fullName evidence="1">Release factor glutamine methyltransferase</fullName>
        <ecNumber evidence="1">2.1.1.297</ecNumber>
    </submittedName>
</protein>
<dbReference type="GO" id="GO:0032259">
    <property type="term" value="P:methylation"/>
    <property type="evidence" value="ECO:0007669"/>
    <property type="project" value="UniProtKB-KW"/>
</dbReference>
<dbReference type="Pfam" id="PF05175">
    <property type="entry name" value="MTS"/>
    <property type="match status" value="1"/>
</dbReference>
<evidence type="ECO:0000313" key="2">
    <source>
        <dbReference type="Proteomes" id="UP000190951"/>
    </source>
</evidence>
<dbReference type="STRING" id="84029.CROST_04800"/>
<proteinExistence type="predicted"/>
<organism evidence="1 2">
    <name type="scientific">Clostridium felsineum</name>
    <dbReference type="NCBI Taxonomy" id="36839"/>
    <lineage>
        <taxon>Bacteria</taxon>
        <taxon>Bacillati</taxon>
        <taxon>Bacillota</taxon>
        <taxon>Clostridia</taxon>
        <taxon>Eubacteriales</taxon>
        <taxon>Clostridiaceae</taxon>
        <taxon>Clostridium</taxon>
    </lineage>
</organism>